<proteinExistence type="predicted"/>
<dbReference type="AlphaFoldDB" id="A0A7T7HHK5"/>
<sequence>MQWLLKWLTGDVAGALQRAYEAKLNAQNDKDRIQAEVTIDALNQQASVIKEGMAHRMFWVAWSIAAIPTAAWFGWGVLDTLLNGALPDVAELPPQLKEYADTVWQNIFFTGAGVAAAEKIASRMGRR</sequence>
<feature type="transmembrane region" description="Helical" evidence="1">
    <location>
        <begin position="57"/>
        <end position="78"/>
    </location>
</feature>
<dbReference type="RefSeq" id="WP_200334094.1">
    <property type="nucleotide sequence ID" value="NZ_CP066786.1"/>
</dbReference>
<accession>A0A7T7HHK5</accession>
<evidence type="ECO:0008006" key="4">
    <source>
        <dbReference type="Google" id="ProtNLM"/>
    </source>
</evidence>
<organism evidence="2 3">
    <name type="scientific">Martelella lutilitoris</name>
    <dbReference type="NCBI Taxonomy" id="2583532"/>
    <lineage>
        <taxon>Bacteria</taxon>
        <taxon>Pseudomonadati</taxon>
        <taxon>Pseudomonadota</taxon>
        <taxon>Alphaproteobacteria</taxon>
        <taxon>Hyphomicrobiales</taxon>
        <taxon>Aurantimonadaceae</taxon>
        <taxon>Martelella</taxon>
    </lineage>
</organism>
<dbReference type="KEGG" id="mlut:JET14_13165"/>
<evidence type="ECO:0000256" key="1">
    <source>
        <dbReference type="SAM" id="Phobius"/>
    </source>
</evidence>
<reference evidence="2 3" key="1">
    <citation type="submission" date="2020-12" db="EMBL/GenBank/DDBJ databases">
        <authorList>
            <person name="Zheng R.K."/>
            <person name="Sun C.M."/>
        </authorList>
    </citation>
    <scope>NUCLEOTIDE SEQUENCE [LARGE SCALE GENOMIC DNA]</scope>
    <source>
        <strain evidence="2 3">ZRK001</strain>
    </source>
</reference>
<protein>
    <recommendedName>
        <fullName evidence="4">Holin</fullName>
    </recommendedName>
</protein>
<keyword evidence="1" id="KW-0812">Transmembrane</keyword>
<dbReference type="EMBL" id="CP066786">
    <property type="protein sequence ID" value="QQM29277.1"/>
    <property type="molecule type" value="Genomic_DNA"/>
</dbReference>
<keyword evidence="1" id="KW-1133">Transmembrane helix</keyword>
<dbReference type="Proteomes" id="UP000596083">
    <property type="component" value="Chromosome"/>
</dbReference>
<name>A0A7T7HHK5_9HYPH</name>
<keyword evidence="1" id="KW-0472">Membrane</keyword>
<evidence type="ECO:0000313" key="3">
    <source>
        <dbReference type="Proteomes" id="UP000596083"/>
    </source>
</evidence>
<gene>
    <name evidence="2" type="ORF">JET14_13165</name>
</gene>
<evidence type="ECO:0000313" key="2">
    <source>
        <dbReference type="EMBL" id="QQM29277.1"/>
    </source>
</evidence>